<keyword evidence="3" id="KW-1185">Reference proteome</keyword>
<dbReference type="Gene3D" id="1.10.1040.10">
    <property type="entry name" value="N-(1-d-carboxylethyl)-l-norvaline Dehydrogenase, domain 2"/>
    <property type="match status" value="1"/>
</dbReference>
<dbReference type="Gene3D" id="3.40.50.720">
    <property type="entry name" value="NAD(P)-binding Rossmann-like Domain"/>
    <property type="match status" value="1"/>
</dbReference>
<dbReference type="PANTHER" id="PTHR38015">
    <property type="entry name" value="BLR6086 PROTEIN"/>
    <property type="match status" value="1"/>
</dbReference>
<evidence type="ECO:0000259" key="1">
    <source>
        <dbReference type="Pfam" id="PF02317"/>
    </source>
</evidence>
<dbReference type="InterPro" id="IPR051729">
    <property type="entry name" value="Opine/Lysopine_DH"/>
</dbReference>
<dbReference type="SUPFAM" id="SSF48179">
    <property type="entry name" value="6-phosphogluconate dehydrogenase C-terminal domain-like"/>
    <property type="match status" value="1"/>
</dbReference>
<name>A0A9W6Z596_9STRA</name>
<reference evidence="3" key="1">
    <citation type="journal article" date="2023" name="Commun. Biol.">
        <title>Genome analysis of Parmales, the sister group of diatoms, reveals the evolutionary specialization of diatoms from phago-mixotrophs to photoautotrophs.</title>
        <authorList>
            <person name="Ban H."/>
            <person name="Sato S."/>
            <person name="Yoshikawa S."/>
            <person name="Yamada K."/>
            <person name="Nakamura Y."/>
            <person name="Ichinomiya M."/>
            <person name="Sato N."/>
            <person name="Blanc-Mathieu R."/>
            <person name="Endo H."/>
            <person name="Kuwata A."/>
            <person name="Ogata H."/>
        </authorList>
    </citation>
    <scope>NUCLEOTIDE SEQUENCE [LARGE SCALE GENOMIC DNA]</scope>
    <source>
        <strain evidence="3">NIES 3699</strain>
    </source>
</reference>
<dbReference type="AlphaFoldDB" id="A0A9W6Z596"/>
<evidence type="ECO:0000313" key="2">
    <source>
        <dbReference type="EMBL" id="GMH47534.1"/>
    </source>
</evidence>
<dbReference type="InterPro" id="IPR013328">
    <property type="entry name" value="6PGD_dom2"/>
</dbReference>
<proteinExistence type="predicted"/>
<protein>
    <recommendedName>
        <fullName evidence="1">Opine dehydrogenase domain-containing protein</fullName>
    </recommendedName>
</protein>
<sequence>MQNIVGPSSSDPITITLVGGGNSTHCLAPLISSAGSNYKCQILTRQPSNWSSQVEVINEDLKWLPVTSIKCEPSIITDDPQKVIPQSDIIWFAGVPIHHNPELLRMIKPHLNPHRHVFIGSICCYGGFEWVVRSSLGPGNYSCFGTNLIPWCCGTLTYGSTGVIFGAKRLLRIVTSEGKDRLNLKAKLYPILRQPLADTHFLASTLWPNNSSLHPPILYGLFNDWDGESSIVKSNLPTYIYAEMSDESAEAVCQMDEELVSIVGGLRERFPLDPFLQHDFSLKSCILENYEDQVLDTSTTASCVSSNQAFKQHKIPYTDMGGGEVVPTLKHKFFETDLPFGLVTFKDIANMLEVETPLIDAMILWNQRLIGKEFVRGEVGTVTIDGEDVGECVVPSRFGLELDDILS</sequence>
<dbReference type="EMBL" id="BRXX01000576">
    <property type="protein sequence ID" value="GMH47534.1"/>
    <property type="molecule type" value="Genomic_DNA"/>
</dbReference>
<gene>
    <name evidence="2" type="ORF">TrVE_jg4884</name>
</gene>
<evidence type="ECO:0000313" key="3">
    <source>
        <dbReference type="Proteomes" id="UP001165160"/>
    </source>
</evidence>
<accession>A0A9W6Z596</accession>
<dbReference type="Proteomes" id="UP001165160">
    <property type="component" value="Unassembled WGS sequence"/>
</dbReference>
<dbReference type="InterPro" id="IPR003421">
    <property type="entry name" value="Opine_DH"/>
</dbReference>
<dbReference type="InterPro" id="IPR008927">
    <property type="entry name" value="6-PGluconate_DH-like_C_sf"/>
</dbReference>
<dbReference type="Pfam" id="PF02317">
    <property type="entry name" value="Octopine_DH"/>
    <property type="match status" value="1"/>
</dbReference>
<dbReference type="PANTHER" id="PTHR38015:SF1">
    <property type="entry name" value="OPINE DEHYDROGENASE DOMAIN-CONTAINING PROTEIN"/>
    <property type="match status" value="1"/>
</dbReference>
<organism evidence="2 3">
    <name type="scientific">Triparma verrucosa</name>
    <dbReference type="NCBI Taxonomy" id="1606542"/>
    <lineage>
        <taxon>Eukaryota</taxon>
        <taxon>Sar</taxon>
        <taxon>Stramenopiles</taxon>
        <taxon>Ochrophyta</taxon>
        <taxon>Bolidophyceae</taxon>
        <taxon>Parmales</taxon>
        <taxon>Triparmaceae</taxon>
        <taxon>Triparma</taxon>
    </lineage>
</organism>
<feature type="domain" description="Opine dehydrogenase" evidence="1">
    <location>
        <begin position="199"/>
        <end position="369"/>
    </location>
</feature>
<dbReference type="GO" id="GO:0016491">
    <property type="term" value="F:oxidoreductase activity"/>
    <property type="evidence" value="ECO:0007669"/>
    <property type="project" value="InterPro"/>
</dbReference>
<comment type="caution">
    <text evidence="2">The sequence shown here is derived from an EMBL/GenBank/DDBJ whole genome shotgun (WGS) entry which is preliminary data.</text>
</comment>